<dbReference type="RefSeq" id="WP_167111995.1">
    <property type="nucleotide sequence ID" value="NZ_JAAQTO010000013.1"/>
</dbReference>
<dbReference type="InterPro" id="IPR025833">
    <property type="entry name" value="GDYXXLXY"/>
</dbReference>
<dbReference type="Pfam" id="PF14345">
    <property type="entry name" value="GDYXXLXY"/>
    <property type="match status" value="1"/>
</dbReference>
<gene>
    <name evidence="1" type="ORF">HBJ55_05895</name>
</gene>
<reference evidence="1 2" key="1">
    <citation type="submission" date="2020-03" db="EMBL/GenBank/DDBJ databases">
        <title>Identification of Halomonas strains.</title>
        <authorList>
            <person name="Xiao Z."/>
            <person name="Dong F."/>
            <person name="Wang Z."/>
            <person name="Zhao J.-Y."/>
        </authorList>
    </citation>
    <scope>NUCLEOTIDE SEQUENCE [LARGE SCALE GENOMIC DNA]</scope>
    <source>
        <strain evidence="1 2">DX6</strain>
    </source>
</reference>
<comment type="caution">
    <text evidence="1">The sequence shown here is derived from an EMBL/GenBank/DDBJ whole genome shotgun (WGS) entry which is preliminary data.</text>
</comment>
<name>A0ABX0PNV5_9GAMM</name>
<evidence type="ECO:0000313" key="1">
    <source>
        <dbReference type="EMBL" id="NIC04955.1"/>
    </source>
</evidence>
<dbReference type="Proteomes" id="UP001318321">
    <property type="component" value="Unassembled WGS sequence"/>
</dbReference>
<evidence type="ECO:0000313" key="2">
    <source>
        <dbReference type="Proteomes" id="UP001318321"/>
    </source>
</evidence>
<sequence>MMATAKLNRIVVAATLVLILVLVNWSIWAKERHLAEGDVVYLELAPVDPRSLMQGDYMALNFDIGNRIQDALHESRLENGEIDATDGHVVVRLDAQRVAHFLRLGTGEEALGSDEMRLRYRMRNGRVRFATDAFFFQEGHAERYEPARFGQFRVNDRGEPLLVSLHDAELELLGEMER</sequence>
<protein>
    <submittedName>
        <fullName evidence="1">GDYXXLXY domain-containing protein</fullName>
    </submittedName>
</protein>
<dbReference type="EMBL" id="JAAQTO010000013">
    <property type="protein sequence ID" value="NIC04955.1"/>
    <property type="molecule type" value="Genomic_DNA"/>
</dbReference>
<organism evidence="1 2">
    <name type="scientific">Billgrantia bachuensis</name>
    <dbReference type="NCBI Taxonomy" id="2717286"/>
    <lineage>
        <taxon>Bacteria</taxon>
        <taxon>Pseudomonadati</taxon>
        <taxon>Pseudomonadota</taxon>
        <taxon>Gammaproteobacteria</taxon>
        <taxon>Oceanospirillales</taxon>
        <taxon>Halomonadaceae</taxon>
        <taxon>Billgrantia</taxon>
    </lineage>
</organism>
<accession>A0ABX0PNV5</accession>
<keyword evidence="2" id="KW-1185">Reference proteome</keyword>
<proteinExistence type="predicted"/>